<comment type="caution">
    <text evidence="2">The sequence shown here is derived from an EMBL/GenBank/DDBJ whole genome shotgun (WGS) entry which is preliminary data.</text>
</comment>
<protein>
    <recommendedName>
        <fullName evidence="1">Linalool dehydratase/isomerase domain-containing protein</fullName>
    </recommendedName>
</protein>
<reference evidence="2" key="1">
    <citation type="submission" date="2022-07" db="EMBL/GenBank/DDBJ databases">
        <title>Genome analysis of Parmales, a sister group of diatoms, reveals the evolutionary specialization of diatoms from phago-mixotrophs to photoautotrophs.</title>
        <authorList>
            <person name="Ban H."/>
            <person name="Sato S."/>
            <person name="Yoshikawa S."/>
            <person name="Kazumasa Y."/>
            <person name="Nakamura Y."/>
            <person name="Ichinomiya M."/>
            <person name="Saitoh K."/>
            <person name="Sato N."/>
            <person name="Blanc-Mathieu R."/>
            <person name="Endo H."/>
            <person name="Kuwata A."/>
            <person name="Ogata H."/>
        </authorList>
    </citation>
    <scope>NUCLEOTIDE SEQUENCE</scope>
</reference>
<name>A0A9W6ZIY7_9STRA</name>
<dbReference type="EMBL" id="BRXZ01002141">
    <property type="protein sequence ID" value="GMH55364.1"/>
    <property type="molecule type" value="Genomic_DNA"/>
</dbReference>
<proteinExistence type="predicted"/>
<keyword evidence="3" id="KW-1185">Reference proteome</keyword>
<dbReference type="Pfam" id="PF18566">
    <property type="entry name" value="Ldi"/>
    <property type="match status" value="1"/>
</dbReference>
<feature type="domain" description="Linalool dehydratase/isomerase" evidence="1">
    <location>
        <begin position="92"/>
        <end position="241"/>
    </location>
</feature>
<evidence type="ECO:0000313" key="3">
    <source>
        <dbReference type="Proteomes" id="UP001165082"/>
    </source>
</evidence>
<evidence type="ECO:0000259" key="1">
    <source>
        <dbReference type="Pfam" id="PF18566"/>
    </source>
</evidence>
<gene>
    <name evidence="2" type="ORF">TrRE_jg970</name>
</gene>
<dbReference type="AlphaFoldDB" id="A0A9W6ZIY7"/>
<feature type="non-terminal residue" evidence="2">
    <location>
        <position position="1"/>
    </location>
</feature>
<sequence length="439" mass="48936">MVHVLGSPARGGHHSFGEEISKLFDEEAEEESGGGGLAPADLSEEECKLLNYFASVTVDLQTVEDKWAVWSMVGGGKPGVGQQEQLSFTAIRYHSSFLCYAVCSIVQRTPAFRRRGGEILEWCLEELLLDPKVFNFYRYYWPEQVERGGGVFECRENIMWTGHVLHVACLYEMLTGDDKYSVSGGLKVEESDGVVSVSSCPQLALHLAACMRINRCGGVPCEPGLVFFQCQNHPFCGFTLLEGMCYFERGFFDEEKRRFQKFAVDGMRAVVDTGGLKIACVTTKQNGARFDEVYERERTVLDERVEAGGNFMLDKEEEEEEKVIESPSKVLASLPFAHLGSDAWDLNYFYFWTTSVAAVRKIYFDFVKGKVDQLRTAGSWEREKKGTCCGCKGEQEEGGEEGGGKEEVWNSPPPAVCCFGLNIPKSAWSSAILPVLIQA</sequence>
<dbReference type="InterPro" id="IPR041411">
    <property type="entry name" value="Ldi"/>
</dbReference>
<dbReference type="OrthoDB" id="9979195at2759"/>
<organism evidence="2 3">
    <name type="scientific">Triparma retinervis</name>
    <dbReference type="NCBI Taxonomy" id="2557542"/>
    <lineage>
        <taxon>Eukaryota</taxon>
        <taxon>Sar</taxon>
        <taxon>Stramenopiles</taxon>
        <taxon>Ochrophyta</taxon>
        <taxon>Bolidophyceae</taxon>
        <taxon>Parmales</taxon>
        <taxon>Triparmaceae</taxon>
        <taxon>Triparma</taxon>
    </lineage>
</organism>
<evidence type="ECO:0000313" key="2">
    <source>
        <dbReference type="EMBL" id="GMH55364.1"/>
    </source>
</evidence>
<dbReference type="Proteomes" id="UP001165082">
    <property type="component" value="Unassembled WGS sequence"/>
</dbReference>
<accession>A0A9W6ZIY7</accession>